<organism evidence="1 2">
    <name type="scientific">Rhizophagus irregularis</name>
    <dbReference type="NCBI Taxonomy" id="588596"/>
    <lineage>
        <taxon>Eukaryota</taxon>
        <taxon>Fungi</taxon>
        <taxon>Fungi incertae sedis</taxon>
        <taxon>Mucoromycota</taxon>
        <taxon>Glomeromycotina</taxon>
        <taxon>Glomeromycetes</taxon>
        <taxon>Glomerales</taxon>
        <taxon>Glomeraceae</taxon>
        <taxon>Rhizophagus</taxon>
    </lineage>
</organism>
<protein>
    <recommendedName>
        <fullName evidence="3">Serine-threonine/tyrosine-protein kinase catalytic domain-containing protein</fullName>
    </recommendedName>
</protein>
<dbReference type="VEuPathDB" id="FungiDB:RhiirA1_502662"/>
<evidence type="ECO:0008006" key="3">
    <source>
        <dbReference type="Google" id="ProtNLM"/>
    </source>
</evidence>
<dbReference type="VEuPathDB" id="FungiDB:RhiirFUN_017640"/>
<reference evidence="1 2" key="2">
    <citation type="submission" date="2017-09" db="EMBL/GenBank/DDBJ databases">
        <title>Extensive intraspecific genome diversity in a model arbuscular mycorrhizal fungus.</title>
        <authorList>
            <person name="Chen E.C."/>
            <person name="Morin E."/>
            <person name="Beaudet D."/>
            <person name="Noel J."/>
            <person name="Ndikumana S."/>
            <person name="Charron P."/>
            <person name="St-Onge C."/>
            <person name="Giorgi J."/>
            <person name="Grigoriev I.V."/>
            <person name="Roux C."/>
            <person name="Martin F.M."/>
            <person name="Corradi N."/>
        </authorList>
    </citation>
    <scope>NUCLEOTIDE SEQUENCE [LARGE SCALE GENOMIC DNA]</scope>
    <source>
        <strain evidence="1 2">A5</strain>
    </source>
</reference>
<dbReference type="VEuPathDB" id="FungiDB:FUN_000369"/>
<gene>
    <name evidence="1" type="ORF">RhiirA5_152052</name>
</gene>
<reference evidence="1 2" key="1">
    <citation type="submission" date="2016-04" db="EMBL/GenBank/DDBJ databases">
        <title>Genome analyses suggest a sexual origin of heterokaryosis in a supposedly ancient asexual fungus.</title>
        <authorList>
            <person name="Ropars J."/>
            <person name="Sedzielewska K."/>
            <person name="Noel J."/>
            <person name="Charron P."/>
            <person name="Farinelli L."/>
            <person name="Marton T."/>
            <person name="Kruger M."/>
            <person name="Pelin A."/>
            <person name="Brachmann A."/>
            <person name="Corradi N."/>
        </authorList>
    </citation>
    <scope>NUCLEOTIDE SEQUENCE [LARGE SCALE GENOMIC DNA]</scope>
    <source>
        <strain evidence="1 2">A5</strain>
    </source>
</reference>
<comment type="caution">
    <text evidence="1">The sequence shown here is derived from an EMBL/GenBank/DDBJ whole genome shotgun (WGS) entry which is preliminary data.</text>
</comment>
<evidence type="ECO:0000313" key="2">
    <source>
        <dbReference type="Proteomes" id="UP000232722"/>
    </source>
</evidence>
<dbReference type="AlphaFoldDB" id="A0A2N0PSH5"/>
<sequence length="143" mass="16809">MKRCWHSDPKQRPEASDIYKAINEMFDNEWSNHFRNKNPTVVIKSSDIGPVTVNPGAIYKSRPLSGMIRSAIFTRSLRSQSINLGNFKRKFEDNDGQSVKRIKLFENENNDYLTKEFELDIDVSFNNNEYITKEFDFDINNYL</sequence>
<name>A0A2N0PSH5_9GLOM</name>
<accession>A0A2N0PSH5</accession>
<proteinExistence type="predicted"/>
<dbReference type="EMBL" id="LLXJ01000433">
    <property type="protein sequence ID" value="PKC09783.1"/>
    <property type="molecule type" value="Genomic_DNA"/>
</dbReference>
<dbReference type="Proteomes" id="UP000232722">
    <property type="component" value="Unassembled WGS sequence"/>
</dbReference>
<evidence type="ECO:0000313" key="1">
    <source>
        <dbReference type="EMBL" id="PKC09783.1"/>
    </source>
</evidence>